<dbReference type="EMBL" id="JABMCB010000121">
    <property type="protein sequence ID" value="NUU73975.1"/>
    <property type="molecule type" value="Genomic_DNA"/>
</dbReference>
<dbReference type="GO" id="GO:0003677">
    <property type="term" value="F:DNA binding"/>
    <property type="evidence" value="ECO:0007669"/>
    <property type="project" value="InterPro"/>
</dbReference>
<dbReference type="Proteomes" id="UP000526125">
    <property type="component" value="Unassembled WGS sequence"/>
</dbReference>
<proteinExistence type="predicted"/>
<accession>A0A7Y6EU32</accession>
<protein>
    <submittedName>
        <fullName evidence="2">LytTR family transcriptional regulator</fullName>
    </submittedName>
</protein>
<dbReference type="Pfam" id="PF04397">
    <property type="entry name" value="LytTR"/>
    <property type="match status" value="1"/>
</dbReference>
<comment type="caution">
    <text evidence="2">The sequence shown here is derived from an EMBL/GenBank/DDBJ whole genome shotgun (WGS) entry which is preliminary data.</text>
</comment>
<evidence type="ECO:0000313" key="3">
    <source>
        <dbReference type="Proteomes" id="UP000526125"/>
    </source>
</evidence>
<dbReference type="AlphaFoldDB" id="A0A7Y6EU32"/>
<feature type="domain" description="HTH LytTR-type" evidence="1">
    <location>
        <begin position="11"/>
        <end position="106"/>
    </location>
</feature>
<evidence type="ECO:0000259" key="1">
    <source>
        <dbReference type="SMART" id="SM00850"/>
    </source>
</evidence>
<dbReference type="RefSeq" id="WP_175393960.1">
    <property type="nucleotide sequence ID" value="NZ_JABMCB010000121.1"/>
</dbReference>
<keyword evidence="3" id="KW-1185">Reference proteome</keyword>
<dbReference type="InterPro" id="IPR007492">
    <property type="entry name" value="LytTR_DNA-bd_dom"/>
</dbReference>
<organism evidence="2 3">
    <name type="scientific">Paenibacillus xylanilyticus</name>
    <dbReference type="NCBI Taxonomy" id="248903"/>
    <lineage>
        <taxon>Bacteria</taxon>
        <taxon>Bacillati</taxon>
        <taxon>Bacillota</taxon>
        <taxon>Bacilli</taxon>
        <taxon>Bacillales</taxon>
        <taxon>Paenibacillaceae</taxon>
        <taxon>Paenibacillus</taxon>
    </lineage>
</organism>
<gene>
    <name evidence="2" type="ORF">HP552_01595</name>
</gene>
<dbReference type="SMART" id="SM00850">
    <property type="entry name" value="LytTR"/>
    <property type="match status" value="1"/>
</dbReference>
<sequence length="106" mass="12371">MILLPIISPKGNLIVVGLDEIVAIVVQNDEIEIRTRNRKGRPLRNLNEYEKFFMPFGFEKASKSAIVSIDKIWTFCEKNQTLYFDKLQKVEGLKVSRRNIHKFKGF</sequence>
<dbReference type="Gene3D" id="2.40.50.1020">
    <property type="entry name" value="LytTr DNA-binding domain"/>
    <property type="match status" value="1"/>
</dbReference>
<reference evidence="2 3" key="1">
    <citation type="submission" date="2020-05" db="EMBL/GenBank/DDBJ databases">
        <title>Genome Sequencing of Type Strains.</title>
        <authorList>
            <person name="Lemaire J.F."/>
            <person name="Inderbitzin P."/>
            <person name="Gregorio O.A."/>
            <person name="Collins S.B."/>
            <person name="Wespe N."/>
            <person name="Knight-Connoni V."/>
        </authorList>
    </citation>
    <scope>NUCLEOTIDE SEQUENCE [LARGE SCALE GENOMIC DNA]</scope>
    <source>
        <strain evidence="2 3">LMG 21957</strain>
    </source>
</reference>
<evidence type="ECO:0000313" key="2">
    <source>
        <dbReference type="EMBL" id="NUU73975.1"/>
    </source>
</evidence>
<name>A0A7Y6EU32_9BACL</name>